<dbReference type="InterPro" id="IPR051552">
    <property type="entry name" value="HptR"/>
</dbReference>
<evidence type="ECO:0000256" key="1">
    <source>
        <dbReference type="ARBA" id="ARBA00004496"/>
    </source>
</evidence>
<keyword evidence="8" id="KW-0804">Transcription</keyword>
<protein>
    <recommendedName>
        <fullName evidence="2">Stage 0 sporulation protein A homolog</fullName>
    </recommendedName>
</protein>
<dbReference type="Pfam" id="PF00072">
    <property type="entry name" value="Response_reg"/>
    <property type="match status" value="1"/>
</dbReference>
<keyword evidence="4 10" id="KW-0597">Phosphoprotein</keyword>
<sequence>MYTVVVADDEEDLRKTIIRRVDWESIGFTVVGEAENGVEALELVTKTEPDLLLTDIRMPFISGLELARQVREVRPSTQIAFLSGYDDFSYAQEAIRYNIISYLLKPISIDELEKNLKQIKEKLDNIFSEFAERKRADLDVSGFLLPLLLDSGQKASSTERELKLLEQAAACHFLEPIHANIHYQVISVSLWDKNGKNCTSYSQVHGVNGILQKYTKGASFFLEDKITAVLAAPPASLDKYLHIVIDEIVQSMERILGLHCCIGAGRVTDALSKIFESYQDSITAMVYARQSANGSGGNVRYIADLEAQKTKGSMDICERALHYIDEAYADAGLSLVAASQEIGVSPNYLSALIKKKTGKSFVDYLTGKRMETARKLLLETGMKIREVAEACGYNDQHYFSYCFKKYTGTSPNVLRQQADAKKKER</sequence>
<dbReference type="EMBL" id="DWZA01000030">
    <property type="protein sequence ID" value="HJA70652.1"/>
    <property type="molecule type" value="Genomic_DNA"/>
</dbReference>
<organism evidence="13 14">
    <name type="scientific">Candidatus Lachnoclostridium stercoravium</name>
    <dbReference type="NCBI Taxonomy" id="2838633"/>
    <lineage>
        <taxon>Bacteria</taxon>
        <taxon>Bacillati</taxon>
        <taxon>Bacillota</taxon>
        <taxon>Clostridia</taxon>
        <taxon>Lachnospirales</taxon>
        <taxon>Lachnospiraceae</taxon>
    </lineage>
</organism>
<dbReference type="SUPFAM" id="SSF52172">
    <property type="entry name" value="CheY-like"/>
    <property type="match status" value="1"/>
</dbReference>
<evidence type="ECO:0000256" key="7">
    <source>
        <dbReference type="ARBA" id="ARBA00023125"/>
    </source>
</evidence>
<dbReference type="GO" id="GO:0005737">
    <property type="term" value="C:cytoplasm"/>
    <property type="evidence" value="ECO:0007669"/>
    <property type="project" value="UniProtKB-SubCell"/>
</dbReference>
<evidence type="ECO:0000256" key="2">
    <source>
        <dbReference type="ARBA" id="ARBA00018672"/>
    </source>
</evidence>
<dbReference type="PROSITE" id="PS50110">
    <property type="entry name" value="RESPONSE_REGULATORY"/>
    <property type="match status" value="1"/>
</dbReference>
<comment type="subcellular location">
    <subcellularLocation>
        <location evidence="1">Cytoplasm</location>
    </subcellularLocation>
</comment>
<feature type="modified residue" description="4-aspartylphosphate" evidence="10">
    <location>
        <position position="55"/>
    </location>
</feature>
<dbReference type="SUPFAM" id="SSF46689">
    <property type="entry name" value="Homeodomain-like"/>
    <property type="match status" value="1"/>
</dbReference>
<evidence type="ECO:0000256" key="4">
    <source>
        <dbReference type="ARBA" id="ARBA00022553"/>
    </source>
</evidence>
<dbReference type="InterPro" id="IPR018060">
    <property type="entry name" value="HTH_AraC"/>
</dbReference>
<gene>
    <name evidence="13" type="ORF">IAA07_03600</name>
</gene>
<keyword evidence="6" id="KW-0805">Transcription regulation</keyword>
<comment type="caution">
    <text evidence="13">The sequence shown here is derived from an EMBL/GenBank/DDBJ whole genome shotgun (WGS) entry which is preliminary data.</text>
</comment>
<dbReference type="Gene3D" id="1.10.10.60">
    <property type="entry name" value="Homeodomain-like"/>
    <property type="match status" value="2"/>
</dbReference>
<dbReference type="GO" id="GO:0003700">
    <property type="term" value="F:DNA-binding transcription factor activity"/>
    <property type="evidence" value="ECO:0007669"/>
    <property type="project" value="InterPro"/>
</dbReference>
<dbReference type="SMART" id="SM00342">
    <property type="entry name" value="HTH_ARAC"/>
    <property type="match status" value="1"/>
</dbReference>
<feature type="domain" description="Response regulatory" evidence="12">
    <location>
        <begin position="3"/>
        <end position="120"/>
    </location>
</feature>
<dbReference type="InterPro" id="IPR018062">
    <property type="entry name" value="HTH_AraC-typ_CS"/>
</dbReference>
<evidence type="ECO:0000256" key="9">
    <source>
        <dbReference type="ARBA" id="ARBA00024867"/>
    </source>
</evidence>
<keyword evidence="3" id="KW-0963">Cytoplasm</keyword>
<dbReference type="PROSITE" id="PS00041">
    <property type="entry name" value="HTH_ARAC_FAMILY_1"/>
    <property type="match status" value="1"/>
</dbReference>
<evidence type="ECO:0000259" key="12">
    <source>
        <dbReference type="PROSITE" id="PS50110"/>
    </source>
</evidence>
<dbReference type="GO" id="GO:0043565">
    <property type="term" value="F:sequence-specific DNA binding"/>
    <property type="evidence" value="ECO:0007669"/>
    <property type="project" value="InterPro"/>
</dbReference>
<dbReference type="Proteomes" id="UP000823900">
    <property type="component" value="Unassembled WGS sequence"/>
</dbReference>
<feature type="domain" description="HTH araC/xylS-type" evidence="11">
    <location>
        <begin position="318"/>
        <end position="417"/>
    </location>
</feature>
<reference evidence="13" key="1">
    <citation type="journal article" date="2021" name="PeerJ">
        <title>Extensive microbial diversity within the chicken gut microbiome revealed by metagenomics and culture.</title>
        <authorList>
            <person name="Gilroy R."/>
            <person name="Ravi A."/>
            <person name="Getino M."/>
            <person name="Pursley I."/>
            <person name="Horton D.L."/>
            <person name="Alikhan N.F."/>
            <person name="Baker D."/>
            <person name="Gharbi K."/>
            <person name="Hall N."/>
            <person name="Watson M."/>
            <person name="Adriaenssens E.M."/>
            <person name="Foster-Nyarko E."/>
            <person name="Jarju S."/>
            <person name="Secka A."/>
            <person name="Antonio M."/>
            <person name="Oren A."/>
            <person name="Chaudhuri R.R."/>
            <person name="La Ragione R."/>
            <person name="Hildebrand F."/>
            <person name="Pallen M.J."/>
        </authorList>
    </citation>
    <scope>NUCLEOTIDE SEQUENCE</scope>
    <source>
        <strain evidence="13">CHK178-16964</strain>
    </source>
</reference>
<accession>A0A9D2HGY2</accession>
<dbReference type="PANTHER" id="PTHR42713">
    <property type="entry name" value="HISTIDINE KINASE-RELATED"/>
    <property type="match status" value="1"/>
</dbReference>
<evidence type="ECO:0000256" key="5">
    <source>
        <dbReference type="ARBA" id="ARBA00023012"/>
    </source>
</evidence>
<dbReference type="PROSITE" id="PS01124">
    <property type="entry name" value="HTH_ARAC_FAMILY_2"/>
    <property type="match status" value="1"/>
</dbReference>
<comment type="function">
    <text evidence="9">May play the central regulatory role in sporulation. It may be an element of the effector pathway responsible for the activation of sporulation genes in response to nutritional stress. Spo0A may act in concert with spo0H (a sigma factor) to control the expression of some genes that are critical to the sporulation process.</text>
</comment>
<dbReference type="Pfam" id="PF12833">
    <property type="entry name" value="HTH_18"/>
    <property type="match status" value="1"/>
</dbReference>
<dbReference type="CDD" id="cd17536">
    <property type="entry name" value="REC_YesN-like"/>
    <property type="match status" value="1"/>
</dbReference>
<dbReference type="PANTHER" id="PTHR42713:SF3">
    <property type="entry name" value="TRANSCRIPTIONAL REGULATORY PROTEIN HPTR"/>
    <property type="match status" value="1"/>
</dbReference>
<dbReference type="GO" id="GO:0000160">
    <property type="term" value="P:phosphorelay signal transduction system"/>
    <property type="evidence" value="ECO:0007669"/>
    <property type="project" value="UniProtKB-KW"/>
</dbReference>
<name>A0A9D2HGY2_9FIRM</name>
<dbReference type="InterPro" id="IPR011006">
    <property type="entry name" value="CheY-like_superfamily"/>
</dbReference>
<evidence type="ECO:0000259" key="11">
    <source>
        <dbReference type="PROSITE" id="PS01124"/>
    </source>
</evidence>
<evidence type="ECO:0000256" key="3">
    <source>
        <dbReference type="ARBA" id="ARBA00022490"/>
    </source>
</evidence>
<evidence type="ECO:0000313" key="14">
    <source>
        <dbReference type="Proteomes" id="UP000823900"/>
    </source>
</evidence>
<dbReference type="SMART" id="SM00448">
    <property type="entry name" value="REC"/>
    <property type="match status" value="1"/>
</dbReference>
<reference evidence="13" key="2">
    <citation type="submission" date="2021-04" db="EMBL/GenBank/DDBJ databases">
        <authorList>
            <person name="Gilroy R."/>
        </authorList>
    </citation>
    <scope>NUCLEOTIDE SEQUENCE</scope>
    <source>
        <strain evidence="13">CHK178-16964</strain>
    </source>
</reference>
<evidence type="ECO:0000313" key="13">
    <source>
        <dbReference type="EMBL" id="HJA70652.1"/>
    </source>
</evidence>
<evidence type="ECO:0000256" key="10">
    <source>
        <dbReference type="PROSITE-ProRule" id="PRU00169"/>
    </source>
</evidence>
<proteinExistence type="predicted"/>
<dbReference type="InterPro" id="IPR009057">
    <property type="entry name" value="Homeodomain-like_sf"/>
</dbReference>
<keyword evidence="5" id="KW-0902">Two-component regulatory system</keyword>
<dbReference type="AlphaFoldDB" id="A0A9D2HGY2"/>
<dbReference type="InterPro" id="IPR001789">
    <property type="entry name" value="Sig_transdc_resp-reg_receiver"/>
</dbReference>
<evidence type="ECO:0000256" key="8">
    <source>
        <dbReference type="ARBA" id="ARBA00023163"/>
    </source>
</evidence>
<dbReference type="Gene3D" id="3.40.50.2300">
    <property type="match status" value="1"/>
</dbReference>
<evidence type="ECO:0000256" key="6">
    <source>
        <dbReference type="ARBA" id="ARBA00023015"/>
    </source>
</evidence>
<keyword evidence="7" id="KW-0238">DNA-binding</keyword>